<evidence type="ECO:0000256" key="2">
    <source>
        <dbReference type="ARBA" id="ARBA00022500"/>
    </source>
</evidence>
<dbReference type="CDD" id="cd17541">
    <property type="entry name" value="REC_CheB-like"/>
    <property type="match status" value="1"/>
</dbReference>
<dbReference type="GO" id="GO:0006935">
    <property type="term" value="P:chemotaxis"/>
    <property type="evidence" value="ECO:0007669"/>
    <property type="project" value="UniProtKB-UniRule"/>
</dbReference>
<dbReference type="InterPro" id="IPR001789">
    <property type="entry name" value="Sig_transdc_resp-reg_receiver"/>
</dbReference>
<evidence type="ECO:0000313" key="11">
    <source>
        <dbReference type="Proteomes" id="UP000663720"/>
    </source>
</evidence>
<dbReference type="PROSITE" id="PS50122">
    <property type="entry name" value="CHEB"/>
    <property type="match status" value="1"/>
</dbReference>
<dbReference type="InterPro" id="IPR035909">
    <property type="entry name" value="CheB_C"/>
</dbReference>
<evidence type="ECO:0000259" key="8">
    <source>
        <dbReference type="PROSITE" id="PS50110"/>
    </source>
</evidence>
<dbReference type="Pfam" id="PF01339">
    <property type="entry name" value="CheB_methylest"/>
    <property type="match status" value="1"/>
</dbReference>
<dbReference type="EC" id="3.1.1.61" evidence="5"/>
<dbReference type="SMART" id="SM00448">
    <property type="entry name" value="REC"/>
    <property type="match status" value="1"/>
</dbReference>
<dbReference type="Pfam" id="PF00072">
    <property type="entry name" value="Response_reg"/>
    <property type="match status" value="1"/>
</dbReference>
<dbReference type="GO" id="GO:0000156">
    <property type="term" value="F:phosphorelay response regulator activity"/>
    <property type="evidence" value="ECO:0007669"/>
    <property type="project" value="InterPro"/>
</dbReference>
<feature type="domain" description="Response regulatory" evidence="8">
    <location>
        <begin position="3"/>
        <end position="120"/>
    </location>
</feature>
<dbReference type="RefSeq" id="WP_207687689.1">
    <property type="nucleotide sequence ID" value="NZ_CP061799.1"/>
</dbReference>
<dbReference type="NCBIfam" id="NF009206">
    <property type="entry name" value="PRK12555.1"/>
    <property type="match status" value="1"/>
</dbReference>
<evidence type="ECO:0000256" key="1">
    <source>
        <dbReference type="ARBA" id="ARBA00022490"/>
    </source>
</evidence>
<gene>
    <name evidence="10" type="primary">cheB6</name>
    <name evidence="5" type="synonym">cheB</name>
    <name evidence="10" type="ORF">dnl_40220</name>
</gene>
<dbReference type="AlphaFoldDB" id="A0A975B9W9"/>
<evidence type="ECO:0000256" key="7">
    <source>
        <dbReference type="PROSITE-ProRule" id="PRU00169"/>
    </source>
</evidence>
<dbReference type="PROSITE" id="PS50110">
    <property type="entry name" value="RESPONSE_REGULATORY"/>
    <property type="match status" value="1"/>
</dbReference>
<dbReference type="GO" id="GO:0005737">
    <property type="term" value="C:cytoplasm"/>
    <property type="evidence" value="ECO:0007669"/>
    <property type="project" value="UniProtKB-SubCell"/>
</dbReference>
<feature type="active site" evidence="5 6">
    <location>
        <position position="287"/>
    </location>
</feature>
<feature type="active site" evidence="5 6">
    <location>
        <position position="165"/>
    </location>
</feature>
<organism evidence="10 11">
    <name type="scientific">Desulfonema limicola</name>
    <dbReference type="NCBI Taxonomy" id="45656"/>
    <lineage>
        <taxon>Bacteria</taxon>
        <taxon>Pseudomonadati</taxon>
        <taxon>Thermodesulfobacteriota</taxon>
        <taxon>Desulfobacteria</taxon>
        <taxon>Desulfobacterales</taxon>
        <taxon>Desulfococcaceae</taxon>
        <taxon>Desulfonema</taxon>
    </lineage>
</organism>
<dbReference type="GO" id="GO:0050568">
    <property type="term" value="F:protein-glutamine glutaminase activity"/>
    <property type="evidence" value="ECO:0007669"/>
    <property type="project" value="UniProtKB-UniRule"/>
</dbReference>
<keyword evidence="3 5" id="KW-0378">Hydrolase</keyword>
<feature type="modified residue" description="4-aspartylphosphate" evidence="5 7">
    <location>
        <position position="54"/>
    </location>
</feature>
<dbReference type="PANTHER" id="PTHR42872:SF6">
    <property type="entry name" value="PROTEIN-GLUTAMATE METHYLESTERASE_PROTEIN-GLUTAMINE GLUTAMINASE"/>
    <property type="match status" value="1"/>
</dbReference>
<dbReference type="Gene3D" id="3.40.50.180">
    <property type="entry name" value="Methylesterase CheB, C-terminal domain"/>
    <property type="match status" value="1"/>
</dbReference>
<dbReference type="Gene3D" id="3.40.50.2300">
    <property type="match status" value="1"/>
</dbReference>
<name>A0A975B9W9_9BACT</name>
<dbReference type="EC" id="3.5.1.44" evidence="5"/>
<sequence length="350" mass="37905">MIKVLIVDDSAVVRTILTEELSKYKDIEIVGSAVDPYVARDKIVKLKPDVITLDLEMPRMDGLSFLVKLMKYYPMPVVVLSSLTPKNSETALKALELGAIEVLCKPGSAYSTLDVSRNLVNAIRAAASASIKRQLKKPAPAAEISTSLVNFQFQTTHKVIAIGASTGGTKAIEVILRGMPITTPGIVIVQHMPENFTTAFAKRLNDICQIEVREAKDNDHVVPGLALIAPGNRHMLLHRSGGNYLVKIKDGVPVYYQRPSVDVLFRSVAKHASKNAVGVLLTGMGADGAKGLLEMRENGAYTMAQDEETSIVFGMPKEAIKIGAADEITPLPQISKRIINALNDPGKLKK</sequence>
<keyword evidence="1 5" id="KW-0963">Cytoplasm</keyword>
<comment type="catalytic activity">
    <reaction evidence="5">
        <text>L-glutaminyl-[protein] + H2O = L-glutamyl-[protein] + NH4(+)</text>
        <dbReference type="Rhea" id="RHEA:16441"/>
        <dbReference type="Rhea" id="RHEA-COMP:10207"/>
        <dbReference type="Rhea" id="RHEA-COMP:10208"/>
        <dbReference type="ChEBI" id="CHEBI:15377"/>
        <dbReference type="ChEBI" id="CHEBI:28938"/>
        <dbReference type="ChEBI" id="CHEBI:29973"/>
        <dbReference type="ChEBI" id="CHEBI:30011"/>
        <dbReference type="EC" id="3.5.1.44"/>
    </reaction>
</comment>
<dbReference type="PIRSF" id="PIRSF000876">
    <property type="entry name" value="RR_chemtxs_CheB"/>
    <property type="match status" value="1"/>
</dbReference>
<dbReference type="InterPro" id="IPR008248">
    <property type="entry name" value="CheB-like"/>
</dbReference>
<evidence type="ECO:0000256" key="6">
    <source>
        <dbReference type="PROSITE-ProRule" id="PRU00050"/>
    </source>
</evidence>
<dbReference type="NCBIfam" id="NF001965">
    <property type="entry name" value="PRK00742.1"/>
    <property type="match status" value="1"/>
</dbReference>
<dbReference type="Proteomes" id="UP000663720">
    <property type="component" value="Chromosome"/>
</dbReference>
<dbReference type="CDD" id="cd16432">
    <property type="entry name" value="CheB_Rec"/>
    <property type="match status" value="1"/>
</dbReference>
<evidence type="ECO:0000313" key="10">
    <source>
        <dbReference type="EMBL" id="QTA81679.1"/>
    </source>
</evidence>
<dbReference type="KEGG" id="dli:dnl_40220"/>
<dbReference type="GO" id="GO:0008984">
    <property type="term" value="F:protein-glutamate methylesterase activity"/>
    <property type="evidence" value="ECO:0007669"/>
    <property type="project" value="UniProtKB-UniRule"/>
</dbReference>
<feature type="domain" description="CheB-type methylesterase" evidence="9">
    <location>
        <begin position="153"/>
        <end position="345"/>
    </location>
</feature>
<evidence type="ECO:0000259" key="9">
    <source>
        <dbReference type="PROSITE" id="PS50122"/>
    </source>
</evidence>
<accession>A0A975B9W9</accession>
<comment type="catalytic activity">
    <reaction evidence="4 5">
        <text>[protein]-L-glutamate 5-O-methyl ester + H2O = L-glutamyl-[protein] + methanol + H(+)</text>
        <dbReference type="Rhea" id="RHEA:23236"/>
        <dbReference type="Rhea" id="RHEA-COMP:10208"/>
        <dbReference type="Rhea" id="RHEA-COMP:10311"/>
        <dbReference type="ChEBI" id="CHEBI:15377"/>
        <dbReference type="ChEBI" id="CHEBI:15378"/>
        <dbReference type="ChEBI" id="CHEBI:17790"/>
        <dbReference type="ChEBI" id="CHEBI:29973"/>
        <dbReference type="ChEBI" id="CHEBI:82795"/>
        <dbReference type="EC" id="3.1.1.61"/>
    </reaction>
</comment>
<comment type="domain">
    <text evidence="5">Contains a C-terminal catalytic domain, and an N-terminal region which modulates catalytic activity.</text>
</comment>
<reference evidence="10" key="1">
    <citation type="journal article" date="2021" name="Microb. Physiol.">
        <title>Proteogenomic Insights into the Physiology of Marine, Sulfate-Reducing, Filamentous Desulfonema limicola and Desulfonema magnum.</title>
        <authorList>
            <person name="Schnaars V."/>
            <person name="Wohlbrand L."/>
            <person name="Scheve S."/>
            <person name="Hinrichs C."/>
            <person name="Reinhardt R."/>
            <person name="Rabus R."/>
        </authorList>
    </citation>
    <scope>NUCLEOTIDE SEQUENCE</scope>
    <source>
        <strain evidence="10">5ac10</strain>
    </source>
</reference>
<comment type="function">
    <text evidence="5">Involved in chemotaxis. Part of a chemotaxis signal transduction system that modulates chemotaxis in response to various stimuli. Catalyzes the demethylation of specific methylglutamate residues introduced into the chemoreceptors (methyl-accepting chemotaxis proteins or MCP) by CheR. Also mediates the irreversible deamidation of specific glutamine residues to glutamic acid.</text>
</comment>
<dbReference type="SUPFAM" id="SSF52172">
    <property type="entry name" value="CheY-like"/>
    <property type="match status" value="1"/>
</dbReference>
<evidence type="ECO:0000256" key="4">
    <source>
        <dbReference type="ARBA" id="ARBA00048267"/>
    </source>
</evidence>
<dbReference type="SUPFAM" id="SSF52738">
    <property type="entry name" value="Methylesterase CheB, C-terminal domain"/>
    <property type="match status" value="1"/>
</dbReference>
<comment type="PTM">
    <text evidence="5">Phosphorylated by CheA. Phosphorylation of the N-terminal regulatory domain activates the methylesterase activity.</text>
</comment>
<evidence type="ECO:0000256" key="3">
    <source>
        <dbReference type="ARBA" id="ARBA00022801"/>
    </source>
</evidence>
<dbReference type="InterPro" id="IPR000673">
    <property type="entry name" value="Sig_transdc_resp-reg_Me-estase"/>
</dbReference>
<comment type="similarity">
    <text evidence="5">Belongs to the CheB family.</text>
</comment>
<keyword evidence="2 5" id="KW-0145">Chemotaxis</keyword>
<keyword evidence="11" id="KW-1185">Reference proteome</keyword>
<evidence type="ECO:0000256" key="5">
    <source>
        <dbReference type="HAMAP-Rule" id="MF_00099"/>
    </source>
</evidence>
<keyword evidence="5 7" id="KW-0597">Phosphoprotein</keyword>
<dbReference type="InterPro" id="IPR011006">
    <property type="entry name" value="CheY-like_superfamily"/>
</dbReference>
<protein>
    <recommendedName>
        <fullName evidence="5">Protein-glutamate methylesterase/protein-glutamine glutaminase</fullName>
        <ecNumber evidence="5">3.1.1.61</ecNumber>
        <ecNumber evidence="5">3.5.1.44</ecNumber>
    </recommendedName>
</protein>
<proteinExistence type="inferred from homology"/>
<dbReference type="HAMAP" id="MF_00099">
    <property type="entry name" value="CheB_chemtxs"/>
    <property type="match status" value="1"/>
</dbReference>
<dbReference type="PANTHER" id="PTHR42872">
    <property type="entry name" value="PROTEIN-GLUTAMATE METHYLESTERASE/PROTEIN-GLUTAMINE GLUTAMINASE"/>
    <property type="match status" value="1"/>
</dbReference>
<dbReference type="EMBL" id="CP061799">
    <property type="protein sequence ID" value="QTA81679.1"/>
    <property type="molecule type" value="Genomic_DNA"/>
</dbReference>
<comment type="subcellular location">
    <subcellularLocation>
        <location evidence="5">Cytoplasm</location>
    </subcellularLocation>
</comment>
<feature type="active site" evidence="5 6">
    <location>
        <position position="191"/>
    </location>
</feature>